<protein>
    <submittedName>
        <fullName evidence="2">Uncharacterized protein</fullName>
    </submittedName>
</protein>
<evidence type="ECO:0000256" key="1">
    <source>
        <dbReference type="SAM" id="Coils"/>
    </source>
</evidence>
<evidence type="ECO:0000313" key="3">
    <source>
        <dbReference type="Proteomes" id="UP000522262"/>
    </source>
</evidence>
<dbReference type="EMBL" id="JAAOAM010000203">
    <property type="protein sequence ID" value="KAF5539436.1"/>
    <property type="molecule type" value="Genomic_DNA"/>
</dbReference>
<gene>
    <name evidence="2" type="ORF">FMEXI_8925</name>
</gene>
<dbReference type="AlphaFoldDB" id="A0A8H5MR87"/>
<proteinExistence type="predicted"/>
<organism evidence="2 3">
    <name type="scientific">Fusarium mexicanum</name>
    <dbReference type="NCBI Taxonomy" id="751941"/>
    <lineage>
        <taxon>Eukaryota</taxon>
        <taxon>Fungi</taxon>
        <taxon>Dikarya</taxon>
        <taxon>Ascomycota</taxon>
        <taxon>Pezizomycotina</taxon>
        <taxon>Sordariomycetes</taxon>
        <taxon>Hypocreomycetidae</taxon>
        <taxon>Hypocreales</taxon>
        <taxon>Nectriaceae</taxon>
        <taxon>Fusarium</taxon>
        <taxon>Fusarium fujikuroi species complex</taxon>
    </lineage>
</organism>
<dbReference type="Proteomes" id="UP000522262">
    <property type="component" value="Unassembled WGS sequence"/>
</dbReference>
<name>A0A8H5MR87_9HYPO</name>
<reference evidence="2 3" key="1">
    <citation type="submission" date="2020-05" db="EMBL/GenBank/DDBJ databases">
        <title>Identification and distribution of gene clusters putatively required for synthesis of sphingolipid metabolism inhibitors in phylogenetically diverse species of the filamentous fungus Fusarium.</title>
        <authorList>
            <person name="Kim H.-S."/>
            <person name="Busman M."/>
            <person name="Brown D.W."/>
            <person name="Divon H."/>
            <person name="Uhlig S."/>
            <person name="Proctor R.H."/>
        </authorList>
    </citation>
    <scope>NUCLEOTIDE SEQUENCE [LARGE SCALE GENOMIC DNA]</scope>
    <source>
        <strain evidence="2 3">NRRL 53147</strain>
    </source>
</reference>
<keyword evidence="3" id="KW-1185">Reference proteome</keyword>
<comment type="caution">
    <text evidence="2">The sequence shown here is derived from an EMBL/GenBank/DDBJ whole genome shotgun (WGS) entry which is preliminary data.</text>
</comment>
<keyword evidence="1" id="KW-0175">Coiled coil</keyword>
<accession>A0A8H5MR87</accession>
<evidence type="ECO:0000313" key="2">
    <source>
        <dbReference type="EMBL" id="KAF5539436.1"/>
    </source>
</evidence>
<sequence length="181" mass="20751">MVTTSSHQCNARNSEIDEGTVLFRNDANNVTELQKARRQKKLAEEVARLQQEELKAVIEDKEKIKAYLDRLNLEVIAIKEDFESKSKRLKEEIEEIEKAKREREAELTTYVNSQGSQLASLGNKEQDLRQRLKNLTSNIARMVKLAPESRQDNCLPLQYHKAIVVIMNIGNETVIDASKGR</sequence>
<feature type="coiled-coil region" evidence="1">
    <location>
        <begin position="79"/>
        <end position="145"/>
    </location>
</feature>